<evidence type="ECO:0000313" key="2">
    <source>
        <dbReference type="Proteomes" id="UP000520011"/>
    </source>
</evidence>
<accession>A0A7W8INV5</accession>
<dbReference type="EMBL" id="JACHEP010000003">
    <property type="protein sequence ID" value="MBB5324008.1"/>
    <property type="molecule type" value="Genomic_DNA"/>
</dbReference>
<gene>
    <name evidence="1" type="ORF">HNQ34_001100</name>
</gene>
<evidence type="ECO:0000313" key="1">
    <source>
        <dbReference type="EMBL" id="MBB5324008.1"/>
    </source>
</evidence>
<name>A0A7W8INV5_9BACL</name>
<dbReference type="AlphaFoldDB" id="A0A7W8INV5"/>
<comment type="caution">
    <text evidence="1">The sequence shown here is derived from an EMBL/GenBank/DDBJ whole genome shotgun (WGS) entry which is preliminary data.</text>
</comment>
<proteinExistence type="predicted"/>
<dbReference type="RefSeq" id="WP_183252346.1">
    <property type="nucleotide sequence ID" value="NZ_JACHEP010000003.1"/>
</dbReference>
<sequence length="233" mass="26240">MNKSKIGMILYMLLLTIGVLVNVYGQQTEAGANAELMIPNEAIRLRILANSDSAEDQALKRKVRDAVNAQINEWVADLTSFDQAKQVIQSHLPNIEQTVAKVLREEKSDQSYRVQFGKIQFPTKIYGNYIYPAGQYEAVLITLGEGKGANWWCVLFPPLCFLDFSNGEAVREEKEAQNLTGEAATEKEEDLTALRMVAPSSTARPSSDFVVDEKEEKIEVKFFLKEMFKKLIP</sequence>
<dbReference type="InterPro" id="IPR014202">
    <property type="entry name" value="Spore_II_R"/>
</dbReference>
<dbReference type="NCBIfam" id="TIGR02837">
    <property type="entry name" value="spore_II_R"/>
    <property type="match status" value="1"/>
</dbReference>
<protein>
    <submittedName>
        <fullName evidence="1">Stage II sporulation protein R</fullName>
    </submittedName>
</protein>
<keyword evidence="2" id="KW-1185">Reference proteome</keyword>
<dbReference type="Proteomes" id="UP000520011">
    <property type="component" value="Unassembled WGS sequence"/>
</dbReference>
<dbReference type="Pfam" id="PF09551">
    <property type="entry name" value="Spore_II_R"/>
    <property type="match status" value="1"/>
</dbReference>
<reference evidence="1 2" key="1">
    <citation type="submission" date="2020-08" db="EMBL/GenBank/DDBJ databases">
        <title>Genomic Encyclopedia of Type Strains, Phase IV (KMG-IV): sequencing the most valuable type-strain genomes for metagenomic binning, comparative biology and taxonomic classification.</title>
        <authorList>
            <person name="Goeker M."/>
        </authorList>
    </citation>
    <scope>NUCLEOTIDE SEQUENCE [LARGE SCALE GENOMIC DNA]</scope>
    <source>
        <strain evidence="1 2">DSM 16325</strain>
    </source>
</reference>
<organism evidence="1 2">
    <name type="scientific">Anoxybacteroides tepidamans</name>
    <dbReference type="NCBI Taxonomy" id="265948"/>
    <lineage>
        <taxon>Bacteria</taxon>
        <taxon>Bacillati</taxon>
        <taxon>Bacillota</taxon>
        <taxon>Bacilli</taxon>
        <taxon>Bacillales</taxon>
        <taxon>Anoxybacillaceae</taxon>
        <taxon>Anoxybacteroides</taxon>
    </lineage>
</organism>